<accession>A0A550CHQ5</accession>
<evidence type="ECO:0000313" key="4">
    <source>
        <dbReference type="Proteomes" id="UP000320762"/>
    </source>
</evidence>
<feature type="domain" description="Aminoglycoside phosphotransferase" evidence="2">
    <location>
        <begin position="77"/>
        <end position="291"/>
    </location>
</feature>
<feature type="compositionally biased region" description="Basic and acidic residues" evidence="1">
    <location>
        <begin position="428"/>
        <end position="438"/>
    </location>
</feature>
<reference evidence="3 4" key="1">
    <citation type="journal article" date="2019" name="New Phytol.">
        <title>Comparative genomics reveals unique wood-decay strategies and fruiting body development in the Schizophyllaceae.</title>
        <authorList>
            <person name="Almasi E."/>
            <person name="Sahu N."/>
            <person name="Krizsan K."/>
            <person name="Balint B."/>
            <person name="Kovacs G.M."/>
            <person name="Kiss B."/>
            <person name="Cseklye J."/>
            <person name="Drula E."/>
            <person name="Henrissat B."/>
            <person name="Nagy I."/>
            <person name="Chovatia M."/>
            <person name="Adam C."/>
            <person name="LaButti K."/>
            <person name="Lipzen A."/>
            <person name="Riley R."/>
            <person name="Grigoriev I.V."/>
            <person name="Nagy L.G."/>
        </authorList>
    </citation>
    <scope>NUCLEOTIDE SEQUENCE [LARGE SCALE GENOMIC DNA]</scope>
    <source>
        <strain evidence="3 4">NL-1724</strain>
    </source>
</reference>
<dbReference type="InterPro" id="IPR051678">
    <property type="entry name" value="AGP_Transferase"/>
</dbReference>
<dbReference type="AlphaFoldDB" id="A0A550CHQ5"/>
<dbReference type="InterPro" id="IPR002575">
    <property type="entry name" value="Aminoglycoside_PTrfase"/>
</dbReference>
<organism evidence="3 4">
    <name type="scientific">Schizophyllum amplum</name>
    <dbReference type="NCBI Taxonomy" id="97359"/>
    <lineage>
        <taxon>Eukaryota</taxon>
        <taxon>Fungi</taxon>
        <taxon>Dikarya</taxon>
        <taxon>Basidiomycota</taxon>
        <taxon>Agaricomycotina</taxon>
        <taxon>Agaricomycetes</taxon>
        <taxon>Agaricomycetidae</taxon>
        <taxon>Agaricales</taxon>
        <taxon>Schizophyllaceae</taxon>
        <taxon>Schizophyllum</taxon>
    </lineage>
</organism>
<sequence length="447" mass="49570">MAEGTAGAGSTHSQDTDEAFIALLDVSLIESLALSTRRTALDDVGQPSNAPSELAERATELTCEVAVPPHTGSFHVVYELKFSDEVHWVIRIPFHEWDHLCSEGMRSDILALEHITARTSLPIPRVHGLSCVQDNALGHPYTITDFVRGTKLIDVWDVPSWWVGGRTKQRLLDSLARHMAVSASMTGKTHVGAFSCLRQFLPDHDDAEAEFGPFDTTNAFFRSLIGKARQMNNRPELAALQLFIGALPDYRFDGSPFHFAVPDFDSQNILVDDGGEVAGIIDWDNICIYPRELGALTYPAWITVDPMMYDMYQDQPNCDSESDLHGYRTMYTNAIDRASQGRLGVVTRNSHVVQALFDAARTLSPTTMTHLAKYVWGSNGLTFEVIEAIGHCAWYSQKPTDIARVVGWLGAIEWDKYGSSEDEDMAEQPERAADDDAVKTASQDELT</sequence>
<evidence type="ECO:0000259" key="2">
    <source>
        <dbReference type="Pfam" id="PF01636"/>
    </source>
</evidence>
<dbReference type="Pfam" id="PF01636">
    <property type="entry name" value="APH"/>
    <property type="match status" value="1"/>
</dbReference>
<dbReference type="EMBL" id="VDMD01000007">
    <property type="protein sequence ID" value="TRM64342.1"/>
    <property type="molecule type" value="Genomic_DNA"/>
</dbReference>
<evidence type="ECO:0000256" key="1">
    <source>
        <dbReference type="SAM" id="MobiDB-lite"/>
    </source>
</evidence>
<name>A0A550CHQ5_9AGAR</name>
<feature type="region of interest" description="Disordered" evidence="1">
    <location>
        <begin position="420"/>
        <end position="447"/>
    </location>
</feature>
<protein>
    <recommendedName>
        <fullName evidence="2">Aminoglycoside phosphotransferase domain-containing protein</fullName>
    </recommendedName>
</protein>
<evidence type="ECO:0000313" key="3">
    <source>
        <dbReference type="EMBL" id="TRM64342.1"/>
    </source>
</evidence>
<dbReference type="OrthoDB" id="10003767at2759"/>
<dbReference type="Proteomes" id="UP000320762">
    <property type="component" value="Unassembled WGS sequence"/>
</dbReference>
<dbReference type="Gene3D" id="3.90.1200.10">
    <property type="match status" value="1"/>
</dbReference>
<dbReference type="Gene3D" id="3.30.200.150">
    <property type="match status" value="1"/>
</dbReference>
<proteinExistence type="predicted"/>
<dbReference type="InterPro" id="IPR011009">
    <property type="entry name" value="Kinase-like_dom_sf"/>
</dbReference>
<dbReference type="SUPFAM" id="SSF56112">
    <property type="entry name" value="Protein kinase-like (PK-like)"/>
    <property type="match status" value="1"/>
</dbReference>
<keyword evidence="4" id="KW-1185">Reference proteome</keyword>
<dbReference type="PANTHER" id="PTHR21310">
    <property type="entry name" value="AMINOGLYCOSIDE PHOSPHOTRANSFERASE-RELATED-RELATED"/>
    <property type="match status" value="1"/>
</dbReference>
<dbReference type="PANTHER" id="PTHR21310:SF37">
    <property type="entry name" value="AMINOGLYCOSIDE PHOSPHOTRANSFERASE DOMAIN-CONTAINING PROTEIN"/>
    <property type="match status" value="1"/>
</dbReference>
<gene>
    <name evidence="3" type="ORF">BD626DRAFT_557037</name>
</gene>
<comment type="caution">
    <text evidence="3">The sequence shown here is derived from an EMBL/GenBank/DDBJ whole genome shotgun (WGS) entry which is preliminary data.</text>
</comment>